<dbReference type="AlphaFoldDB" id="A0A143YU18"/>
<organism evidence="1 2">
    <name type="scientific">Trichococcus palustris</name>
    <dbReference type="NCBI Taxonomy" id="140314"/>
    <lineage>
        <taxon>Bacteria</taxon>
        <taxon>Bacillati</taxon>
        <taxon>Bacillota</taxon>
        <taxon>Bacilli</taxon>
        <taxon>Lactobacillales</taxon>
        <taxon>Carnobacteriaceae</taxon>
        <taxon>Trichococcus</taxon>
    </lineage>
</organism>
<gene>
    <name evidence="1" type="ORF">Tpal_2300</name>
</gene>
<sequence length="175" mass="20293">MYFLMFTAMSAYPWDLGKYLKPMHIVAGLQLAILHVIFFHPHECSIMIRLGVAVSFSENHHITLIFLLPLCHLQNEFAILLRNFSLGSKLLSFTACLRRRYLLIKLCNFLVQLFSHLKKLCGRTVILDIFPQNPSPCHKQTKTAESLHIKGFCCFDLRFYQKECNRDLCHGKSTC</sequence>
<name>A0A143YU18_9LACT</name>
<keyword evidence="2" id="KW-1185">Reference proteome</keyword>
<protein>
    <submittedName>
        <fullName evidence="1">Uncharacterized protein</fullName>
    </submittedName>
</protein>
<reference evidence="1 2" key="1">
    <citation type="submission" date="2016-02" db="EMBL/GenBank/DDBJ databases">
        <authorList>
            <person name="Wen L."/>
            <person name="He K."/>
            <person name="Yang H."/>
        </authorList>
    </citation>
    <scope>NUCLEOTIDE SEQUENCE [LARGE SCALE GENOMIC DNA]</scope>
    <source>
        <strain evidence="1">Trichococcus palustris</strain>
    </source>
</reference>
<proteinExistence type="predicted"/>
<evidence type="ECO:0000313" key="1">
    <source>
        <dbReference type="EMBL" id="CZQ98671.1"/>
    </source>
</evidence>
<accession>A0A143YU18</accession>
<dbReference type="EMBL" id="FJNE01000007">
    <property type="protein sequence ID" value="CZQ98671.1"/>
    <property type="molecule type" value="Genomic_DNA"/>
</dbReference>
<dbReference type="Proteomes" id="UP000242754">
    <property type="component" value="Unassembled WGS sequence"/>
</dbReference>
<evidence type="ECO:0000313" key="2">
    <source>
        <dbReference type="Proteomes" id="UP000242754"/>
    </source>
</evidence>